<dbReference type="Pfam" id="PF09500">
    <property type="entry name" value="YiiD_C"/>
    <property type="match status" value="1"/>
</dbReference>
<dbReference type="EMBL" id="FLUK01000283">
    <property type="protein sequence ID" value="SBV89439.1"/>
    <property type="molecule type" value="Genomic_DNA"/>
</dbReference>
<gene>
    <name evidence="2" type="ORF">XTGNCPPB3709_3402</name>
</gene>
<evidence type="ECO:0000259" key="1">
    <source>
        <dbReference type="Pfam" id="PF09500"/>
    </source>
</evidence>
<evidence type="ECO:0000313" key="2">
    <source>
        <dbReference type="EMBL" id="SBV89439.1"/>
    </source>
</evidence>
<dbReference type="NCBIfam" id="TIGR02447">
    <property type="entry name" value="yiiD_Cterm"/>
    <property type="match status" value="1"/>
</dbReference>
<evidence type="ECO:0000313" key="3">
    <source>
        <dbReference type="Proteomes" id="UP000184997"/>
    </source>
</evidence>
<proteinExistence type="predicted"/>
<protein>
    <recommendedName>
        <fullName evidence="1">Thioesterase putative domain-containing protein</fullName>
    </recommendedName>
</protein>
<name>A0A1M4L8F2_9XANT</name>
<dbReference type="SUPFAM" id="SSF54637">
    <property type="entry name" value="Thioesterase/thiol ester dehydrase-isomerase"/>
    <property type="match status" value="1"/>
</dbReference>
<dbReference type="AlphaFoldDB" id="A0A1M4L8F2"/>
<dbReference type="Proteomes" id="UP000184997">
    <property type="component" value="Unassembled WGS sequence"/>
</dbReference>
<dbReference type="Gene3D" id="3.10.129.10">
    <property type="entry name" value="Hotdog Thioesterase"/>
    <property type="match status" value="1"/>
</dbReference>
<dbReference type="InterPro" id="IPR029069">
    <property type="entry name" value="HotDog_dom_sf"/>
</dbReference>
<feature type="domain" description="Thioesterase putative" evidence="1">
    <location>
        <begin position="12"/>
        <end position="129"/>
    </location>
</feature>
<sequence length="309" mass="34276">MAADLPFDAFLQQLQRQFDAMPPVAALQVALQGYAEQRLHVVAPLAANLNDKGNAFGGSLGLVMTLAGWALVNCELHRAGLQADVYVADTQVRYLAPLYADLHAQAGADAEADWNAFVRTFRQRGRARIAAFRPRLGRPLPPPRPRCAAASSPSREGRMRASLAPIRKPAMHSTFRALALLLALGLAGTALAGSRSQQNKLDALQTAYGTAIRWSEFESAWEAVDPAYRQAHPLTDLQLERYRQVQVSSYKVGRVGVLDGDAVRDIELGVINRNTQAERIVRYRERWRWDAQAKTWWLLDGLPDLWNGQ</sequence>
<dbReference type="InterPro" id="IPR012660">
    <property type="entry name" value="YiiD_C"/>
</dbReference>
<organism evidence="2 3">
    <name type="scientific">Xanthomonas graminis pv. graminis</name>
    <dbReference type="NCBI Taxonomy" id="134874"/>
    <lineage>
        <taxon>Bacteria</taxon>
        <taxon>Pseudomonadati</taxon>
        <taxon>Pseudomonadota</taxon>
        <taxon>Gammaproteobacteria</taxon>
        <taxon>Lysobacterales</taxon>
        <taxon>Lysobacteraceae</taxon>
        <taxon>Xanthomonas</taxon>
        <taxon>Xanthomonas translucens group</taxon>
        <taxon>Xanthomonas graminis</taxon>
    </lineage>
</organism>
<reference evidence="3" key="1">
    <citation type="submission" date="2016-07" db="EMBL/GenBank/DDBJ databases">
        <authorList>
            <person name="Florea S."/>
            <person name="Webb J.S."/>
            <person name="Jaromczyk J."/>
            <person name="Schardl C.L."/>
        </authorList>
    </citation>
    <scope>NUCLEOTIDE SEQUENCE [LARGE SCALE GENOMIC DNA]</scope>
</reference>
<accession>A0A1M4L8F2</accession>